<dbReference type="GO" id="GO:0015628">
    <property type="term" value="P:protein secretion by the type II secretion system"/>
    <property type="evidence" value="ECO:0007669"/>
    <property type="project" value="TreeGrafter"/>
</dbReference>
<dbReference type="InterPro" id="IPR003583">
    <property type="entry name" value="Hlx-hairpin-Hlx_DNA-bd_motif"/>
</dbReference>
<dbReference type="RefSeq" id="WP_184664396.1">
    <property type="nucleotide sequence ID" value="NZ_JACHHB010000009.1"/>
</dbReference>
<dbReference type="Gene3D" id="1.10.150.280">
    <property type="entry name" value="AF1531-like domain"/>
    <property type="match status" value="1"/>
</dbReference>
<dbReference type="PANTHER" id="PTHR21180">
    <property type="entry name" value="ENDONUCLEASE/EXONUCLEASE/PHOSPHATASE FAMILY DOMAIN-CONTAINING PROTEIN 1"/>
    <property type="match status" value="1"/>
</dbReference>
<dbReference type="Proteomes" id="UP000551878">
    <property type="component" value="Unassembled WGS sequence"/>
</dbReference>
<proteinExistence type="predicted"/>
<accession>A0A840QRH5</accession>
<dbReference type="AlphaFoldDB" id="A0A840QRH5"/>
<evidence type="ECO:0000259" key="2">
    <source>
        <dbReference type="SMART" id="SM00278"/>
    </source>
</evidence>
<dbReference type="InterPro" id="IPR051675">
    <property type="entry name" value="Endo/Exo/Phosphatase_dom_1"/>
</dbReference>
<keyword evidence="1" id="KW-0812">Transmembrane</keyword>
<gene>
    <name evidence="3" type="ORF">HNQ41_002155</name>
</gene>
<evidence type="ECO:0000313" key="3">
    <source>
        <dbReference type="EMBL" id="MBB5173965.1"/>
    </source>
</evidence>
<feature type="domain" description="Helix-hairpin-helix DNA-binding motif class 1" evidence="2">
    <location>
        <begin position="195"/>
        <end position="214"/>
    </location>
</feature>
<name>A0A840QRH5_9BACI</name>
<dbReference type="SUPFAM" id="SSF47781">
    <property type="entry name" value="RuvA domain 2-like"/>
    <property type="match status" value="1"/>
</dbReference>
<dbReference type="InterPro" id="IPR010994">
    <property type="entry name" value="RuvA_2-like"/>
</dbReference>
<protein>
    <submittedName>
        <fullName evidence="3">Competence protein ComEA</fullName>
    </submittedName>
</protein>
<comment type="caution">
    <text evidence="3">The sequence shown here is derived from an EMBL/GenBank/DDBJ whole genome shotgun (WGS) entry which is preliminary data.</text>
</comment>
<dbReference type="EMBL" id="JACHHB010000009">
    <property type="protein sequence ID" value="MBB5173965.1"/>
    <property type="molecule type" value="Genomic_DNA"/>
</dbReference>
<dbReference type="Pfam" id="PF12836">
    <property type="entry name" value="HHH_3"/>
    <property type="match status" value="1"/>
</dbReference>
<feature type="domain" description="Helix-hairpin-helix DNA-binding motif class 1" evidence="2">
    <location>
        <begin position="165"/>
        <end position="184"/>
    </location>
</feature>
<dbReference type="NCBIfam" id="TIGR00426">
    <property type="entry name" value="competence protein ComEA helix-hairpin-helix repeat region"/>
    <property type="match status" value="1"/>
</dbReference>
<dbReference type="PANTHER" id="PTHR21180:SF32">
    <property type="entry name" value="ENDONUCLEASE_EXONUCLEASE_PHOSPHATASE FAMILY DOMAIN-CONTAINING PROTEIN 1"/>
    <property type="match status" value="1"/>
</dbReference>
<keyword evidence="1" id="KW-1133">Transmembrane helix</keyword>
<evidence type="ECO:0000313" key="4">
    <source>
        <dbReference type="Proteomes" id="UP000551878"/>
    </source>
</evidence>
<dbReference type="SMART" id="SM00278">
    <property type="entry name" value="HhH1"/>
    <property type="match status" value="2"/>
</dbReference>
<dbReference type="Pfam" id="PF10531">
    <property type="entry name" value="SLBB"/>
    <property type="match status" value="1"/>
</dbReference>
<dbReference type="GO" id="GO:0015627">
    <property type="term" value="C:type II protein secretion system complex"/>
    <property type="evidence" value="ECO:0007669"/>
    <property type="project" value="TreeGrafter"/>
</dbReference>
<dbReference type="InterPro" id="IPR004509">
    <property type="entry name" value="Competence_ComEA_HhH"/>
</dbReference>
<dbReference type="GO" id="GO:0003677">
    <property type="term" value="F:DNA binding"/>
    <property type="evidence" value="ECO:0007669"/>
    <property type="project" value="InterPro"/>
</dbReference>
<reference evidence="3 4" key="1">
    <citation type="submission" date="2020-08" db="EMBL/GenBank/DDBJ databases">
        <title>Genomic Encyclopedia of Type Strains, Phase IV (KMG-IV): sequencing the most valuable type-strain genomes for metagenomic binning, comparative biology and taxonomic classification.</title>
        <authorList>
            <person name="Goeker M."/>
        </authorList>
    </citation>
    <scope>NUCLEOTIDE SEQUENCE [LARGE SCALE GENOMIC DNA]</scope>
    <source>
        <strain evidence="3 4">DSM 24696</strain>
    </source>
</reference>
<dbReference type="InterPro" id="IPR019554">
    <property type="entry name" value="Soluble_ligand-bd"/>
</dbReference>
<organism evidence="3 4">
    <name type="scientific">Texcoconibacillus texcoconensis</name>
    <dbReference type="NCBI Taxonomy" id="1095777"/>
    <lineage>
        <taxon>Bacteria</taxon>
        <taxon>Bacillati</taxon>
        <taxon>Bacillota</taxon>
        <taxon>Bacilli</taxon>
        <taxon>Bacillales</taxon>
        <taxon>Bacillaceae</taxon>
        <taxon>Texcoconibacillus</taxon>
    </lineage>
</organism>
<sequence>MFKSLSIRMVSFVRERLTVLVILCVTVVFVFFLVFDRSEQTEIEAEESWEEMFETEDETAADVGGSSKTLSEKIVVDIKGEIENPGVYEFEEGERVIDAVEKAGGLTAEANEDVINFAKRLFDEKIIVVPNENEEEVVEGGSLNDSMDRQNRDDEQVNINAATVIDLQTIPSVGEVRAQSIIDEREENGRFESKQDLSRVTGIGEKTAETIDEHVFYR</sequence>
<dbReference type="GO" id="GO:0006281">
    <property type="term" value="P:DNA repair"/>
    <property type="evidence" value="ECO:0007669"/>
    <property type="project" value="InterPro"/>
</dbReference>
<keyword evidence="4" id="KW-1185">Reference proteome</keyword>
<feature type="transmembrane region" description="Helical" evidence="1">
    <location>
        <begin position="17"/>
        <end position="35"/>
    </location>
</feature>
<evidence type="ECO:0000256" key="1">
    <source>
        <dbReference type="SAM" id="Phobius"/>
    </source>
</evidence>
<keyword evidence="1" id="KW-0472">Membrane</keyword>